<protein>
    <recommendedName>
        <fullName evidence="5">Flagellar hook-associated protein 2</fullName>
        <shortName evidence="5">HAP2</shortName>
    </recommendedName>
    <alternativeName>
        <fullName evidence="5">Flagellar cap protein</fullName>
    </alternativeName>
</protein>
<dbReference type="InterPro" id="IPR010810">
    <property type="entry name" value="Flagellin_hook_IN_motif"/>
</dbReference>
<dbReference type="EMBL" id="FNNE01000012">
    <property type="protein sequence ID" value="SDX64113.1"/>
    <property type="molecule type" value="Genomic_DNA"/>
</dbReference>
<evidence type="ECO:0000256" key="2">
    <source>
        <dbReference type="ARBA" id="ARBA00011255"/>
    </source>
</evidence>
<keyword evidence="8" id="KW-0282">Flagellum</keyword>
<evidence type="ECO:0000256" key="3">
    <source>
        <dbReference type="ARBA" id="ARBA00023054"/>
    </source>
</evidence>
<evidence type="ECO:0000313" key="9">
    <source>
        <dbReference type="Proteomes" id="UP000199675"/>
    </source>
</evidence>
<keyword evidence="8" id="KW-0969">Cilium</keyword>
<dbReference type="GO" id="GO:0007155">
    <property type="term" value="P:cell adhesion"/>
    <property type="evidence" value="ECO:0007669"/>
    <property type="project" value="InterPro"/>
</dbReference>
<dbReference type="Pfam" id="PF07195">
    <property type="entry name" value="FliD_C"/>
    <property type="match status" value="1"/>
</dbReference>
<dbReference type="RefSeq" id="WP_091817153.1">
    <property type="nucleotide sequence ID" value="NZ_FNNE01000012.1"/>
</dbReference>
<feature type="domain" description="Flagellar hook-associated protein 2 N-terminal" evidence="6">
    <location>
        <begin position="11"/>
        <end position="108"/>
    </location>
</feature>
<accession>A0A1H3DCC2</accession>
<comment type="subcellular location">
    <subcellularLocation>
        <location evidence="5">Secreted</location>
    </subcellularLocation>
    <subcellularLocation>
        <location evidence="5">Bacterial flagellum</location>
    </subcellularLocation>
</comment>
<dbReference type="STRING" id="488533.SAMN04487960_11233"/>
<proteinExistence type="inferred from homology"/>
<evidence type="ECO:0000259" key="6">
    <source>
        <dbReference type="Pfam" id="PF02465"/>
    </source>
</evidence>
<feature type="domain" description="Flagellar hook-associated protein 2 C-terminal" evidence="7">
    <location>
        <begin position="223"/>
        <end position="447"/>
    </location>
</feature>
<dbReference type="OrthoDB" id="9810816at2"/>
<name>A0A1H3DCC2_9GAMM</name>
<dbReference type="InterPro" id="IPR040026">
    <property type="entry name" value="FliD"/>
</dbReference>
<dbReference type="AlphaFoldDB" id="A0A1H3DCC2"/>
<dbReference type="GO" id="GO:0005576">
    <property type="term" value="C:extracellular region"/>
    <property type="evidence" value="ECO:0007669"/>
    <property type="project" value="UniProtKB-SubCell"/>
</dbReference>
<evidence type="ECO:0000256" key="4">
    <source>
        <dbReference type="ARBA" id="ARBA00023143"/>
    </source>
</evidence>
<dbReference type="PANTHER" id="PTHR30288:SF0">
    <property type="entry name" value="FLAGELLAR HOOK-ASSOCIATED PROTEIN 2"/>
    <property type="match status" value="1"/>
</dbReference>
<dbReference type="InterPro" id="IPR010809">
    <property type="entry name" value="FliD_C"/>
</dbReference>
<dbReference type="GO" id="GO:0071973">
    <property type="term" value="P:bacterial-type flagellum-dependent cell motility"/>
    <property type="evidence" value="ECO:0007669"/>
    <property type="project" value="TreeGrafter"/>
</dbReference>
<organism evidence="8 9">
    <name type="scientific">Marinobacter mobilis</name>
    <dbReference type="NCBI Taxonomy" id="488533"/>
    <lineage>
        <taxon>Bacteria</taxon>
        <taxon>Pseudomonadati</taxon>
        <taxon>Pseudomonadota</taxon>
        <taxon>Gammaproteobacteria</taxon>
        <taxon>Pseudomonadales</taxon>
        <taxon>Marinobacteraceae</taxon>
        <taxon>Marinobacter</taxon>
    </lineage>
</organism>
<comment type="similarity">
    <text evidence="1 5">Belongs to the FliD family.</text>
</comment>
<keyword evidence="5" id="KW-0964">Secreted</keyword>
<evidence type="ECO:0000256" key="1">
    <source>
        <dbReference type="ARBA" id="ARBA00009764"/>
    </source>
</evidence>
<dbReference type="GO" id="GO:0009421">
    <property type="term" value="C:bacterial-type flagellum filament cap"/>
    <property type="evidence" value="ECO:0007669"/>
    <property type="project" value="InterPro"/>
</dbReference>
<comment type="function">
    <text evidence="5">Required for morphogenesis and for the elongation of the flagellar filament by facilitating polymerization of the flagellin monomers at the tip of growing filament. Forms a capping structure, which prevents flagellin subunits (transported through the central channel of the flagellum) from leaking out without polymerization at the distal end.</text>
</comment>
<reference evidence="8 9" key="1">
    <citation type="submission" date="2016-10" db="EMBL/GenBank/DDBJ databases">
        <authorList>
            <person name="de Groot N.N."/>
        </authorList>
    </citation>
    <scope>NUCLEOTIDE SEQUENCE [LARGE SCALE GENOMIC DNA]</scope>
    <source>
        <strain evidence="8 9">CGMCC 1.7059</strain>
    </source>
</reference>
<comment type="subunit">
    <text evidence="2 5">Homopentamer.</text>
</comment>
<dbReference type="Proteomes" id="UP000199675">
    <property type="component" value="Unassembled WGS sequence"/>
</dbReference>
<keyword evidence="9" id="KW-1185">Reference proteome</keyword>
<gene>
    <name evidence="8" type="ORF">SAMN04487960_11233</name>
</gene>
<dbReference type="Pfam" id="PF02465">
    <property type="entry name" value="FliD_N"/>
    <property type="match status" value="1"/>
</dbReference>
<dbReference type="PANTHER" id="PTHR30288">
    <property type="entry name" value="FLAGELLAR CAP/ASSEMBLY PROTEIN FLID"/>
    <property type="match status" value="1"/>
</dbReference>
<keyword evidence="4 5" id="KW-0975">Bacterial flagellum</keyword>
<keyword evidence="8" id="KW-0966">Cell projection</keyword>
<evidence type="ECO:0000259" key="7">
    <source>
        <dbReference type="Pfam" id="PF07195"/>
    </source>
</evidence>
<dbReference type="InterPro" id="IPR003481">
    <property type="entry name" value="FliD_N"/>
</dbReference>
<sequence>MASISSLGAGSGIFSADLVDQLVAAEREPTVQRLNLKQQRTEAMISAYGALRSAIEALKAPMEALSSADGLKAFTAVSSNESLGVSINESEVSRGNYSINVTQLAQAQSLASTSFADKDSTAVGTGTLTFNVGGVSTDVVIDGSNNTLQGVADAINDAGAGVSAGVVDTGSGFRLVISSDETGLDNAVQISVADDDGNNTDAAGLSQFVFDGVTSNMEQTVEAKDALLEINGIAISRATNTVEDVVAGVTFSIAETGTSTVRIEQDAGAVAERVQEFVDKFNALQDVISNVAGFNSATGQGAILSGDSTIRNIQSSLRGLLTTIVPGMENGDVRILGDVGITTDPSTGKLEFDQSVFKEQLKEYPDQVTMLFAEQDGVEGIAERAVNLVTDILGSDSALANRTDGLTDVLDRIQDQRDQLDLRMDSLRERLVRQFSAADSLIAQLNSTGSFVAQQLAALAPQNNQDS</sequence>
<keyword evidence="3" id="KW-0175">Coiled coil</keyword>
<dbReference type="GO" id="GO:0009424">
    <property type="term" value="C:bacterial-type flagellum hook"/>
    <property type="evidence" value="ECO:0007669"/>
    <property type="project" value="UniProtKB-UniRule"/>
</dbReference>
<evidence type="ECO:0000256" key="5">
    <source>
        <dbReference type="RuleBase" id="RU362066"/>
    </source>
</evidence>
<evidence type="ECO:0000313" key="8">
    <source>
        <dbReference type="EMBL" id="SDX64113.1"/>
    </source>
</evidence>
<dbReference type="Pfam" id="PF07196">
    <property type="entry name" value="Flagellin_IN"/>
    <property type="match status" value="1"/>
</dbReference>